<proteinExistence type="predicted"/>
<accession>A0A5N8V9Q3</accession>
<dbReference type="RefSeq" id="WP_162468158.1">
    <property type="nucleotide sequence ID" value="NZ_VJZD01000014.1"/>
</dbReference>
<keyword evidence="1" id="KW-0812">Transmembrane</keyword>
<keyword evidence="1" id="KW-1133">Transmembrane helix</keyword>
<dbReference type="AlphaFoldDB" id="A0A5N8V9Q3"/>
<reference evidence="2 3" key="1">
    <citation type="submission" date="2019-07" db="EMBL/GenBank/DDBJ databases">
        <title>New species of Amycolatopsis and Streptomyces.</title>
        <authorList>
            <person name="Duangmal K."/>
            <person name="Teo W.F.A."/>
            <person name="Lipun K."/>
        </authorList>
    </citation>
    <scope>NUCLEOTIDE SEQUENCE [LARGE SCALE GENOMIC DNA]</scope>
    <source>
        <strain evidence="2 3">NBRC 109810</strain>
    </source>
</reference>
<comment type="caution">
    <text evidence="2">The sequence shown here is derived from an EMBL/GenBank/DDBJ whole genome shotgun (WGS) entry which is preliminary data.</text>
</comment>
<organism evidence="2 3">
    <name type="scientific">Streptomyces adustus</name>
    <dbReference type="NCBI Taxonomy" id="1609272"/>
    <lineage>
        <taxon>Bacteria</taxon>
        <taxon>Bacillati</taxon>
        <taxon>Actinomycetota</taxon>
        <taxon>Actinomycetes</taxon>
        <taxon>Kitasatosporales</taxon>
        <taxon>Streptomycetaceae</taxon>
        <taxon>Streptomyces</taxon>
    </lineage>
</organism>
<evidence type="ECO:0000313" key="2">
    <source>
        <dbReference type="EMBL" id="MPY30804.1"/>
    </source>
</evidence>
<feature type="transmembrane region" description="Helical" evidence="1">
    <location>
        <begin position="23"/>
        <end position="41"/>
    </location>
</feature>
<dbReference type="EMBL" id="VJZD01000014">
    <property type="protein sequence ID" value="MPY30804.1"/>
    <property type="molecule type" value="Genomic_DNA"/>
</dbReference>
<evidence type="ECO:0000256" key="1">
    <source>
        <dbReference type="SAM" id="Phobius"/>
    </source>
</evidence>
<name>A0A5N8V9Q3_9ACTN</name>
<keyword evidence="3" id="KW-1185">Reference proteome</keyword>
<dbReference type="Proteomes" id="UP000325849">
    <property type="component" value="Unassembled WGS sequence"/>
</dbReference>
<protein>
    <submittedName>
        <fullName evidence="2">Uncharacterized protein</fullName>
    </submittedName>
</protein>
<sequence length="78" mass="7680">MPAALALLTTVLGVGLEQTVQWKYGAAGVIGLLLLSIGIRARNPTVSSIGAVMLAALVTGPPCDTAPPGPSSVGDVSP</sequence>
<keyword evidence="1" id="KW-0472">Membrane</keyword>
<evidence type="ECO:0000313" key="3">
    <source>
        <dbReference type="Proteomes" id="UP000325849"/>
    </source>
</evidence>
<gene>
    <name evidence="2" type="ORF">FNH09_05605</name>
</gene>